<feature type="domain" description="Rad50/SbcC-type AAA" evidence="5">
    <location>
        <begin position="5"/>
        <end position="265"/>
    </location>
</feature>
<dbReference type="Pfam" id="PF13558">
    <property type="entry name" value="SbcC_Walker_B"/>
    <property type="match status" value="1"/>
</dbReference>
<keyword evidence="6" id="KW-0378">Hydrolase</keyword>
<dbReference type="GO" id="GO:0016887">
    <property type="term" value="F:ATP hydrolysis activity"/>
    <property type="evidence" value="ECO:0007669"/>
    <property type="project" value="InterPro"/>
</dbReference>
<evidence type="ECO:0000256" key="4">
    <source>
        <dbReference type="SAM" id="Coils"/>
    </source>
</evidence>
<dbReference type="Proteomes" id="UP000182738">
    <property type="component" value="Unassembled WGS sequence"/>
</dbReference>
<feature type="coiled-coil region" evidence="4">
    <location>
        <begin position="184"/>
        <end position="338"/>
    </location>
</feature>
<comment type="subunit">
    <text evidence="2">Heterodimer of SbcC and SbcD.</text>
</comment>
<evidence type="ECO:0000313" key="7">
    <source>
        <dbReference type="Proteomes" id="UP000182738"/>
    </source>
</evidence>
<dbReference type="InterPro" id="IPR038729">
    <property type="entry name" value="Rad50/SbcC_AAA"/>
</dbReference>
<organism evidence="6 7">
    <name type="scientific">Anoxybacillus suryakundensis</name>
    <dbReference type="NCBI Taxonomy" id="1325335"/>
    <lineage>
        <taxon>Bacteria</taxon>
        <taxon>Bacillati</taxon>
        <taxon>Bacillota</taxon>
        <taxon>Bacilli</taxon>
        <taxon>Bacillales</taxon>
        <taxon>Anoxybacillaceae</taxon>
        <taxon>Anoxybacillus</taxon>
    </lineage>
</organism>
<dbReference type="EMBL" id="CYGZ01000003">
    <property type="protein sequence ID" value="CUA79287.1"/>
    <property type="molecule type" value="Genomic_DNA"/>
</dbReference>
<feature type="coiled-coil region" evidence="4">
    <location>
        <begin position="615"/>
        <end position="745"/>
    </location>
</feature>
<gene>
    <name evidence="6" type="ORF">Ga0061060_103107</name>
</gene>
<evidence type="ECO:0000259" key="5">
    <source>
        <dbReference type="Pfam" id="PF13476"/>
    </source>
</evidence>
<protein>
    <recommendedName>
        <fullName evidence="3">Nuclease SbcCD subunit C</fullName>
    </recommendedName>
</protein>
<feature type="coiled-coil region" evidence="4">
    <location>
        <begin position="425"/>
        <end position="476"/>
    </location>
</feature>
<keyword evidence="6" id="KW-0540">Nuclease</keyword>
<dbReference type="RefSeq" id="WP_055440478.1">
    <property type="nucleotide sequence ID" value="NZ_BAABDZ010000029.1"/>
</dbReference>
<dbReference type="SUPFAM" id="SSF52540">
    <property type="entry name" value="P-loop containing nucleoside triphosphate hydrolases"/>
    <property type="match status" value="3"/>
</dbReference>
<dbReference type="Pfam" id="PF13476">
    <property type="entry name" value="AAA_23"/>
    <property type="match status" value="1"/>
</dbReference>
<proteinExistence type="inferred from homology"/>
<keyword evidence="4" id="KW-0175">Coiled coil</keyword>
<dbReference type="Gene3D" id="3.40.50.300">
    <property type="entry name" value="P-loop containing nucleotide triphosphate hydrolases"/>
    <property type="match status" value="2"/>
</dbReference>
<keyword evidence="6" id="KW-0269">Exonuclease</keyword>
<dbReference type="PANTHER" id="PTHR32114">
    <property type="entry name" value="ABC TRANSPORTER ABCH.3"/>
    <property type="match status" value="1"/>
</dbReference>
<feature type="coiled-coil region" evidence="4">
    <location>
        <begin position="773"/>
        <end position="964"/>
    </location>
</feature>
<comment type="similarity">
    <text evidence="1">Belongs to the SMC family. SbcC subfamily.</text>
</comment>
<dbReference type="PANTHER" id="PTHR32114:SF2">
    <property type="entry name" value="ABC TRANSPORTER ABCH.3"/>
    <property type="match status" value="1"/>
</dbReference>
<dbReference type="GO" id="GO:0006302">
    <property type="term" value="P:double-strand break repair"/>
    <property type="evidence" value="ECO:0007669"/>
    <property type="project" value="InterPro"/>
</dbReference>
<name>A0A0K6GKW0_9BACL</name>
<dbReference type="AlphaFoldDB" id="A0A0K6GKW0"/>
<sequence length="1119" mass="132065">MKPIRLTIAGLHSFRQKETIDFERLCEGGLFGIFGPTGSGKSSILDAMTLALYGNVERAANQTNGIMNHAEHELFVSFTFELQNKEGIKRYTVERSFKRADALRIRSVVSRLIEEGTERIVIADKARLVDEQVKQLLGLEMKDFTRAVVLPQGKFAEFLSLKGSERRQMLQRLFHLERYGDELNKKLKHKLAEASAKLEAIKGEQAGLGDASKEQVEKQKQALAEKKEVLEQAKRALRDMHERYEKEKQQWQWQREKEQVEQQLNKWREQEEQMKQLEQMYERSKEAERLMPYIEQVERSMGEVAHWRKKASELADQLQQASAMYEQASKRYEQLRAKKNEEEPKWLQKQEQLKQALQTLVFMRALEQEQAKTRASLLEMEQKEQQARQMVETCLKEYTTWSAKQVELKKQWEEKKVDVHIKERLEQAYEKKKHIQLQQQALEEIEKEKEEKQKTYEMMKRTYDEEIKKIEQYEARLLAVFHHLESLYHRVCEREKQAMLLVYKWKEEKKQIEAARLHDLAATLAERLHDGDPCPVCGSTHHPNRAKRQQVILDEQVIEQIDRSVQMGEQLIAAMQQVKMQVEQLAELMARQSLPQRVDVEKVKREVEDTPLSTFKEAEVELKALQQDYIACRDRVYHHMERWNEQKQKEQQYAYQIETMRQQIAQLEEKCAERRARVEKEQAMWYEAYPDVSFEQIDALVSDLRQREGEAQQLQQRIEKSVPVLDDKRAELERWKETYQTVMKQKAERMTEWNMQQQQYEQYKRTLPEGIDEESVQQQLVHLEQALQRVKREEEEAYVRWTSLQQQLQMLQSEKQAADVALQEVEKRKKEAEQALTEQLQKSPWKTVDDVRASRLEEQIKQQMAHDIQQYKQVLVKLENEWQRLNEVMNGATITKQQWEETMREYEDVKQRVDEHMRQLGSLEAIVSDLEAKHVRFEQLQRERAQLEKMVNQYEELQKVLRGNSFVEFIAEEQLVHVTRYASERLGELTRQRYAIELDSEGGFVIRDDANGGVRRPVTTLSGGETFLTSLSLALALSAQIQLRGEYPLQFFFLDEGFGTLDQELLDVVMTALERLRADNMAIGVISHVQELHARMPKRLMVKPAEPSGKGTTVQLEVM</sequence>
<dbReference type="InterPro" id="IPR027417">
    <property type="entry name" value="P-loop_NTPase"/>
</dbReference>
<accession>A0A0K6GKW0</accession>
<evidence type="ECO:0000256" key="1">
    <source>
        <dbReference type="ARBA" id="ARBA00006930"/>
    </source>
</evidence>
<evidence type="ECO:0000256" key="2">
    <source>
        <dbReference type="ARBA" id="ARBA00011322"/>
    </source>
</evidence>
<reference evidence="7" key="1">
    <citation type="submission" date="2015-08" db="EMBL/GenBank/DDBJ databases">
        <authorList>
            <person name="Varghese N."/>
        </authorList>
    </citation>
    <scope>NUCLEOTIDE SEQUENCE [LARGE SCALE GENOMIC DNA]</scope>
    <source>
        <strain evidence="7">DSM 27374</strain>
    </source>
</reference>
<evidence type="ECO:0000313" key="6">
    <source>
        <dbReference type="EMBL" id="CUA79287.1"/>
    </source>
</evidence>
<keyword evidence="7" id="KW-1185">Reference proteome</keyword>
<dbReference type="OrthoDB" id="9795626at2"/>
<dbReference type="GO" id="GO:0004527">
    <property type="term" value="F:exonuclease activity"/>
    <property type="evidence" value="ECO:0007669"/>
    <property type="project" value="UniProtKB-KW"/>
</dbReference>
<evidence type="ECO:0000256" key="3">
    <source>
        <dbReference type="ARBA" id="ARBA00013368"/>
    </source>
</evidence>
<dbReference type="STRING" id="1325335.GCA_001418025_00594"/>